<keyword evidence="1" id="KW-0812">Transmembrane</keyword>
<protein>
    <submittedName>
        <fullName evidence="3">Retinal-specific ATP-binding cassette transporter-like</fullName>
    </submittedName>
</protein>
<sequence>MLDKFQQINFVQLKVRLLIEIIWPLILFMILVWIRSSRPPYSQHECHYPSKALPSAGLIPFMQTLICNFDNKCYNQPLAGEAPGRVFEFKDSPLSQLYFDIDELLSNDTELLGLENLVEDYQALQELVEFFNNRTAVVHRKGHFGTVSPYLYSHTWNCITFFAGYNMSHTFLGGL</sequence>
<dbReference type="GeneID" id="109465450"/>
<proteinExistence type="predicted"/>
<evidence type="ECO:0000313" key="3">
    <source>
        <dbReference type="RefSeq" id="XP_019618293.1"/>
    </source>
</evidence>
<dbReference type="OrthoDB" id="8061355at2759"/>
<dbReference type="AlphaFoldDB" id="A0A6P4Y1E9"/>
<organism evidence="2 3">
    <name type="scientific">Branchiostoma belcheri</name>
    <name type="common">Amphioxus</name>
    <dbReference type="NCBI Taxonomy" id="7741"/>
    <lineage>
        <taxon>Eukaryota</taxon>
        <taxon>Metazoa</taxon>
        <taxon>Chordata</taxon>
        <taxon>Cephalochordata</taxon>
        <taxon>Leptocardii</taxon>
        <taxon>Amphioxiformes</taxon>
        <taxon>Branchiostomatidae</taxon>
        <taxon>Branchiostoma</taxon>
    </lineage>
</organism>
<evidence type="ECO:0000256" key="1">
    <source>
        <dbReference type="SAM" id="Phobius"/>
    </source>
</evidence>
<gene>
    <name evidence="3" type="primary">LOC109465450</name>
</gene>
<keyword evidence="2" id="KW-1185">Reference proteome</keyword>
<dbReference type="Proteomes" id="UP000515135">
    <property type="component" value="Unplaced"/>
</dbReference>
<keyword evidence="1" id="KW-1133">Transmembrane helix</keyword>
<accession>A0A6P4Y1E9</accession>
<keyword evidence="1" id="KW-0472">Membrane</keyword>
<reference evidence="3" key="1">
    <citation type="submission" date="2025-08" db="UniProtKB">
        <authorList>
            <consortium name="RefSeq"/>
        </authorList>
    </citation>
    <scope>IDENTIFICATION</scope>
    <source>
        <tissue evidence="3">Gonad</tissue>
    </source>
</reference>
<dbReference type="RefSeq" id="XP_019618293.1">
    <property type="nucleotide sequence ID" value="XM_019762734.1"/>
</dbReference>
<dbReference type="KEGG" id="bbel:109465450"/>
<feature type="transmembrane region" description="Helical" evidence="1">
    <location>
        <begin position="15"/>
        <end position="34"/>
    </location>
</feature>
<evidence type="ECO:0000313" key="2">
    <source>
        <dbReference type="Proteomes" id="UP000515135"/>
    </source>
</evidence>
<name>A0A6P4Y1E9_BRABE</name>